<feature type="region of interest" description="Disordered" evidence="1">
    <location>
        <begin position="282"/>
        <end position="301"/>
    </location>
</feature>
<gene>
    <name evidence="2" type="ORF">PCON_04057</name>
</gene>
<organism evidence="2 3">
    <name type="scientific">Pyronema omphalodes (strain CBS 100304)</name>
    <name type="common">Pyronema confluens</name>
    <dbReference type="NCBI Taxonomy" id="1076935"/>
    <lineage>
        <taxon>Eukaryota</taxon>
        <taxon>Fungi</taxon>
        <taxon>Dikarya</taxon>
        <taxon>Ascomycota</taxon>
        <taxon>Pezizomycotina</taxon>
        <taxon>Pezizomycetes</taxon>
        <taxon>Pezizales</taxon>
        <taxon>Pyronemataceae</taxon>
        <taxon>Pyronema</taxon>
    </lineage>
</organism>
<reference evidence="2 3" key="1">
    <citation type="journal article" date="2013" name="PLoS Genet.">
        <title>The genome and development-dependent transcriptomes of Pyronema confluens: a window into fungal evolution.</title>
        <authorList>
            <person name="Traeger S."/>
            <person name="Altegoer F."/>
            <person name="Freitag M."/>
            <person name="Gabaldon T."/>
            <person name="Kempken F."/>
            <person name="Kumar A."/>
            <person name="Marcet-Houben M."/>
            <person name="Poggeler S."/>
            <person name="Stajich J.E."/>
            <person name="Nowrousian M."/>
        </authorList>
    </citation>
    <scope>NUCLEOTIDE SEQUENCE [LARGE SCALE GENOMIC DNA]</scope>
    <source>
        <strain evidence="3">CBS 100304</strain>
        <tissue evidence="2">Vegetative mycelium</tissue>
    </source>
</reference>
<name>U4LD03_PYROM</name>
<keyword evidence="3" id="KW-1185">Reference proteome</keyword>
<dbReference type="AlphaFoldDB" id="U4LD03"/>
<feature type="compositionally biased region" description="Low complexity" evidence="1">
    <location>
        <begin position="189"/>
        <end position="202"/>
    </location>
</feature>
<feature type="region of interest" description="Disordered" evidence="1">
    <location>
        <begin position="168"/>
        <end position="277"/>
    </location>
</feature>
<accession>U4LD03</accession>
<dbReference type="OrthoDB" id="10348855at2759"/>
<evidence type="ECO:0000313" key="3">
    <source>
        <dbReference type="Proteomes" id="UP000018144"/>
    </source>
</evidence>
<dbReference type="EMBL" id="HF936576">
    <property type="protein sequence ID" value="CCX17128.1"/>
    <property type="molecule type" value="Genomic_DNA"/>
</dbReference>
<dbReference type="Proteomes" id="UP000018144">
    <property type="component" value="Unassembled WGS sequence"/>
</dbReference>
<evidence type="ECO:0000256" key="1">
    <source>
        <dbReference type="SAM" id="MobiDB-lite"/>
    </source>
</evidence>
<evidence type="ECO:0000313" key="2">
    <source>
        <dbReference type="EMBL" id="CCX17128.1"/>
    </source>
</evidence>
<sequence>MRPSTTLQSLALYRFYHLRTARGSRAVTNLIKEIGVRGIVQRETNPAHVLVSAENDSDGRRRMADFRKQIRDMEIPGCRDLPFHETFEVKIPVGCYGVEDNAGLVRDVRQLANEEVAAWVNKCINGPPIRHLLDSVERIQVNTDDRGPRSLIRKHFALAKEPRNVPIRRLNSSPQFPYNVAPEVSENGETSNSINNAANNESTSDERKPSDITRPSDLPKPSDIPKPFNMRPSDETNPSDVKQPVVTKYCRDVSAEPRSGPNPNIIHPQPRPAGTPKIIHENVPDKQDSKKPMGRFRDSDTGYRSLFGKPVDRPLINSNAPFVSKSLFTGVVSGPSPVTAETTFYRSVFKKKFARSDKEQPKAEQPKTEESKA</sequence>
<proteinExistence type="predicted"/>
<feature type="compositionally biased region" description="Basic and acidic residues" evidence="1">
    <location>
        <begin position="354"/>
        <end position="373"/>
    </location>
</feature>
<protein>
    <submittedName>
        <fullName evidence="2">Uncharacterized protein</fullName>
    </submittedName>
</protein>
<feature type="region of interest" description="Disordered" evidence="1">
    <location>
        <begin position="351"/>
        <end position="373"/>
    </location>
</feature>